<accession>A0A9W2Z5M8</accession>
<dbReference type="Pfam" id="PF00619">
    <property type="entry name" value="CARD"/>
    <property type="match status" value="1"/>
</dbReference>
<dbReference type="RefSeq" id="XP_055870244.1">
    <property type="nucleotide sequence ID" value="XM_056014269.1"/>
</dbReference>
<dbReference type="SMART" id="SM00248">
    <property type="entry name" value="ANK"/>
    <property type="match status" value="9"/>
</dbReference>
<evidence type="ECO:0000256" key="5">
    <source>
        <dbReference type="SAM" id="MobiDB-lite"/>
    </source>
</evidence>
<dbReference type="SUPFAM" id="SSF47986">
    <property type="entry name" value="DEATH domain"/>
    <property type="match status" value="1"/>
</dbReference>
<dbReference type="Gene3D" id="1.25.40.20">
    <property type="entry name" value="Ankyrin repeat-containing domain"/>
    <property type="match status" value="3"/>
</dbReference>
<evidence type="ECO:0000256" key="4">
    <source>
        <dbReference type="SAM" id="Coils"/>
    </source>
</evidence>
<feature type="repeat" description="ANK" evidence="3">
    <location>
        <begin position="541"/>
        <end position="574"/>
    </location>
</feature>
<feature type="domain" description="CARD" evidence="6">
    <location>
        <begin position="9"/>
        <end position="99"/>
    </location>
</feature>
<evidence type="ECO:0000256" key="3">
    <source>
        <dbReference type="PROSITE-ProRule" id="PRU00023"/>
    </source>
</evidence>
<evidence type="ECO:0000259" key="6">
    <source>
        <dbReference type="PROSITE" id="PS50209"/>
    </source>
</evidence>
<dbReference type="PROSITE" id="PS50088">
    <property type="entry name" value="ANK_REPEAT"/>
    <property type="match status" value="3"/>
</dbReference>
<feature type="repeat" description="ANK" evidence="3">
    <location>
        <begin position="318"/>
        <end position="350"/>
    </location>
</feature>
<evidence type="ECO:0000256" key="1">
    <source>
        <dbReference type="ARBA" id="ARBA00022737"/>
    </source>
</evidence>
<dbReference type="InterPro" id="IPR002110">
    <property type="entry name" value="Ankyrin_rpt"/>
</dbReference>
<evidence type="ECO:0000313" key="7">
    <source>
        <dbReference type="Proteomes" id="UP001165740"/>
    </source>
</evidence>
<feature type="coiled-coil region" evidence="4">
    <location>
        <begin position="181"/>
        <end position="215"/>
    </location>
</feature>
<dbReference type="PANTHER" id="PTHR24126">
    <property type="entry name" value="ANKYRIN REPEAT, PH AND SEC7 DOMAIN CONTAINING PROTEIN SECG-RELATED"/>
    <property type="match status" value="1"/>
</dbReference>
<evidence type="ECO:0000256" key="2">
    <source>
        <dbReference type="ARBA" id="ARBA00023043"/>
    </source>
</evidence>
<dbReference type="InterPro" id="IPR001315">
    <property type="entry name" value="CARD"/>
</dbReference>
<dbReference type="Pfam" id="PF12796">
    <property type="entry name" value="Ank_2"/>
    <property type="match status" value="2"/>
</dbReference>
<evidence type="ECO:0000313" key="8">
    <source>
        <dbReference type="RefSeq" id="XP_055870244.1"/>
    </source>
</evidence>
<organism evidence="7 8">
    <name type="scientific">Biomphalaria glabrata</name>
    <name type="common">Bloodfluke planorb</name>
    <name type="synonym">Freshwater snail</name>
    <dbReference type="NCBI Taxonomy" id="6526"/>
    <lineage>
        <taxon>Eukaryota</taxon>
        <taxon>Metazoa</taxon>
        <taxon>Spiralia</taxon>
        <taxon>Lophotrochozoa</taxon>
        <taxon>Mollusca</taxon>
        <taxon>Gastropoda</taxon>
        <taxon>Heterobranchia</taxon>
        <taxon>Euthyneura</taxon>
        <taxon>Panpulmonata</taxon>
        <taxon>Hygrophila</taxon>
        <taxon>Lymnaeoidea</taxon>
        <taxon>Planorbidae</taxon>
        <taxon>Biomphalaria</taxon>
    </lineage>
</organism>
<sequence>MNNICKGSLKQEDYECLQMNYMYLINELEPVPVAKYLFQNKVIKLHELEDISNSSPRDEQNTKLVHIILRSGPGHSYIIFCQALEPHQGHILEKLNNSKLQIMCRGVEDNERNVTQENSSETIETDSIENGEANPNSLTSNIERETLQTDVIENGEVNADLSTSNIDQHDGHSLEIPGKSLQDLQTEIEELKKQCEKQQQELNNQKKFFEELQQRDSPSWECKAKALEKELLLVQAEKFQMVNDLDSCLEKIAQNHPNSDQLQYLLHHASHWGFTLTLKSLMKKGLDVDKQLQVIRKKIITQTPYPDLKTYTIDKLEKKQSPLMVAAANGSFQSLDILLSSGANVNARDESGNTALIHACRGRCMDDTSEYVTLGNFDQPFITNNQIKCVEKLITAKADIDSKDKHGMTALMFCAKNGDTLLLQKILEYVPSREIRCSEGKTALLYACSKNTEPHALCVSLLIAKKSDINAKDFKGDSALMHSIDCNNLNAFLSLLKAGADAQAENEQGLTCLMHAAIKAEHTFSQELISRNVDVDNQDPNNTTALMIAAGSDCPVSVVTLLLTNGANPNLQNCKGETALMIAASLCKEDKVRAILSHGNKVDVNLKAANGMSPLKMARLSPAGNLESKDTIVSLLIGANAGE</sequence>
<dbReference type="PROSITE" id="PS50297">
    <property type="entry name" value="ANK_REP_REGION"/>
    <property type="match status" value="1"/>
</dbReference>
<dbReference type="InterPro" id="IPR011029">
    <property type="entry name" value="DEATH-like_dom_sf"/>
</dbReference>
<protein>
    <submittedName>
        <fullName evidence="8">Serine/threonine-protein phosphatase 6 regulatory ankyrin repeat subunit C-like</fullName>
    </submittedName>
</protein>
<keyword evidence="2 3" id="KW-0040">ANK repeat</keyword>
<dbReference type="CDD" id="cd01671">
    <property type="entry name" value="CARD"/>
    <property type="match status" value="1"/>
</dbReference>
<name>A0A9W2Z5M8_BIOGL</name>
<dbReference type="PANTHER" id="PTHR24126:SF14">
    <property type="entry name" value="ANK_REP_REGION DOMAIN-CONTAINING PROTEIN"/>
    <property type="match status" value="1"/>
</dbReference>
<dbReference type="GO" id="GO:0042981">
    <property type="term" value="P:regulation of apoptotic process"/>
    <property type="evidence" value="ECO:0007669"/>
    <property type="project" value="InterPro"/>
</dbReference>
<dbReference type="Pfam" id="PF13637">
    <property type="entry name" value="Ank_4"/>
    <property type="match status" value="1"/>
</dbReference>
<proteinExistence type="predicted"/>
<reference evidence="8" key="1">
    <citation type="submission" date="2025-08" db="UniProtKB">
        <authorList>
            <consortium name="RefSeq"/>
        </authorList>
    </citation>
    <scope>IDENTIFICATION</scope>
</reference>
<keyword evidence="4" id="KW-0175">Coiled coil</keyword>
<dbReference type="Proteomes" id="UP001165740">
    <property type="component" value="Chromosome 16"/>
</dbReference>
<gene>
    <name evidence="8" type="primary">LOC106062229</name>
</gene>
<dbReference type="InterPro" id="IPR036770">
    <property type="entry name" value="Ankyrin_rpt-contain_sf"/>
</dbReference>
<dbReference type="GeneID" id="106062229"/>
<feature type="region of interest" description="Disordered" evidence="5">
    <location>
        <begin position="111"/>
        <end position="138"/>
    </location>
</feature>
<dbReference type="PROSITE" id="PS50209">
    <property type="entry name" value="CARD"/>
    <property type="match status" value="1"/>
</dbReference>
<keyword evidence="7" id="KW-1185">Reference proteome</keyword>
<dbReference type="OrthoDB" id="6128062at2759"/>
<keyword evidence="1" id="KW-0677">Repeat</keyword>
<feature type="repeat" description="ANK" evidence="3">
    <location>
        <begin position="439"/>
        <end position="474"/>
    </location>
</feature>
<dbReference type="Gene3D" id="1.10.533.10">
    <property type="entry name" value="Death Domain, Fas"/>
    <property type="match status" value="1"/>
</dbReference>
<dbReference type="AlphaFoldDB" id="A0A9W2Z5M8"/>
<dbReference type="SUPFAM" id="SSF48403">
    <property type="entry name" value="Ankyrin repeat"/>
    <property type="match status" value="2"/>
</dbReference>